<dbReference type="EMBL" id="JAEQBW010000008">
    <property type="protein sequence ID" value="MBK6266440.1"/>
    <property type="molecule type" value="Genomic_DNA"/>
</dbReference>
<sequence>MAVLLSGRYKVVRNKIEIYARTLLYGLFYDMKRHPALIPFSKQHHQMLVVSQVLKSDVPDYKGMPSGLKEKNIFLKEKFKEVIVPNINMHRKQLYPALLKGNFSNVELIEKIKEQEDLILLVYKELIIGNVLQESQLNDLGYAIDSMIRVKERKLYELIQSESEINLDDLEIKS</sequence>
<proteinExistence type="predicted"/>
<dbReference type="AlphaFoldDB" id="A0A935CA79"/>
<protein>
    <submittedName>
        <fullName evidence="1">Uncharacterized protein</fullName>
    </submittedName>
</protein>
<reference evidence="1" key="1">
    <citation type="submission" date="2021-01" db="EMBL/GenBank/DDBJ databases">
        <title>Marivirga aurantiaca sp. nov., isolated from intertidal surface sediments.</title>
        <authorList>
            <person name="Zhang M."/>
        </authorList>
    </citation>
    <scope>NUCLEOTIDE SEQUENCE</scope>
    <source>
        <strain evidence="1">S37H4</strain>
    </source>
</reference>
<gene>
    <name evidence="1" type="ORF">JKA74_15450</name>
</gene>
<dbReference type="RefSeq" id="WP_201432123.1">
    <property type="nucleotide sequence ID" value="NZ_JAEQBW010000008.1"/>
</dbReference>
<dbReference type="Proteomes" id="UP000611723">
    <property type="component" value="Unassembled WGS sequence"/>
</dbReference>
<comment type="caution">
    <text evidence="1">The sequence shown here is derived from an EMBL/GenBank/DDBJ whole genome shotgun (WGS) entry which is preliminary data.</text>
</comment>
<evidence type="ECO:0000313" key="2">
    <source>
        <dbReference type="Proteomes" id="UP000611723"/>
    </source>
</evidence>
<name>A0A935CA79_9BACT</name>
<organism evidence="1 2">
    <name type="scientific">Marivirga aurantiaca</name>
    <dbReference type="NCBI Taxonomy" id="2802615"/>
    <lineage>
        <taxon>Bacteria</taxon>
        <taxon>Pseudomonadati</taxon>
        <taxon>Bacteroidota</taxon>
        <taxon>Cytophagia</taxon>
        <taxon>Cytophagales</taxon>
        <taxon>Marivirgaceae</taxon>
        <taxon>Marivirga</taxon>
    </lineage>
</organism>
<evidence type="ECO:0000313" key="1">
    <source>
        <dbReference type="EMBL" id="MBK6266440.1"/>
    </source>
</evidence>
<accession>A0A935CA79</accession>
<keyword evidence="2" id="KW-1185">Reference proteome</keyword>